<dbReference type="AlphaFoldDB" id="A0A9Q0N2J9"/>
<comment type="catalytic activity">
    <reaction evidence="1">
        <text>S-ubiquitinyl-[E2 ubiquitin-conjugating enzyme]-L-cysteine + [acceptor protein]-L-lysine = [E2 ubiquitin-conjugating enzyme]-L-cysteine + N(6)-ubiquitinyl-[acceptor protein]-L-lysine.</text>
        <dbReference type="EC" id="2.3.2.27"/>
    </reaction>
</comment>
<evidence type="ECO:0000256" key="10">
    <source>
        <dbReference type="PROSITE-ProRule" id="PRU00455"/>
    </source>
</evidence>
<keyword evidence="8" id="KW-0833">Ubl conjugation pathway</keyword>
<dbReference type="PANTHER" id="PTHR10315">
    <property type="entry name" value="E3 UBIQUITIN PROTEIN LIGASE SIAH"/>
    <property type="match status" value="1"/>
</dbReference>
<keyword evidence="6" id="KW-0479">Metal-binding</keyword>
<evidence type="ECO:0000256" key="9">
    <source>
        <dbReference type="ARBA" id="ARBA00022833"/>
    </source>
</evidence>
<dbReference type="InterPro" id="IPR049548">
    <property type="entry name" value="Sina-like_RING"/>
</dbReference>
<evidence type="ECO:0000256" key="5">
    <source>
        <dbReference type="ARBA" id="ARBA00022679"/>
    </source>
</evidence>
<evidence type="ECO:0000256" key="3">
    <source>
        <dbReference type="ARBA" id="ARBA00009119"/>
    </source>
</evidence>
<evidence type="ECO:0000256" key="6">
    <source>
        <dbReference type="ARBA" id="ARBA00022723"/>
    </source>
</evidence>
<evidence type="ECO:0000256" key="7">
    <source>
        <dbReference type="ARBA" id="ARBA00022771"/>
    </source>
</evidence>
<dbReference type="Pfam" id="PF21362">
    <property type="entry name" value="Sina_RING"/>
    <property type="match status" value="1"/>
</dbReference>
<proteinExistence type="inferred from homology"/>
<dbReference type="Gene3D" id="3.30.40.10">
    <property type="entry name" value="Zinc/RING finger domain, C3HC4 (zinc finger)"/>
    <property type="match status" value="2"/>
</dbReference>
<keyword evidence="15" id="KW-1185">Reference proteome</keyword>
<gene>
    <name evidence="14" type="primary">siah2l</name>
    <name evidence="14" type="ORF">Bhyg_07173</name>
</gene>
<feature type="region of interest" description="Disordered" evidence="11">
    <location>
        <begin position="323"/>
        <end position="342"/>
    </location>
</feature>
<dbReference type="EC" id="2.3.2.27" evidence="4"/>
<comment type="similarity">
    <text evidence="3">Belongs to the SINA (Seven in absentia) family.</text>
</comment>
<protein>
    <recommendedName>
        <fullName evidence="4">RING-type E3 ubiquitin transferase</fullName>
        <ecNumber evidence="4">2.3.2.27</ecNumber>
    </recommendedName>
</protein>
<evidence type="ECO:0000256" key="1">
    <source>
        <dbReference type="ARBA" id="ARBA00000900"/>
    </source>
</evidence>
<dbReference type="EMBL" id="WJQU01000002">
    <property type="protein sequence ID" value="KAJ6642226.1"/>
    <property type="molecule type" value="Genomic_DNA"/>
</dbReference>
<evidence type="ECO:0000256" key="11">
    <source>
        <dbReference type="SAM" id="MobiDB-lite"/>
    </source>
</evidence>
<evidence type="ECO:0000313" key="15">
    <source>
        <dbReference type="Proteomes" id="UP001151699"/>
    </source>
</evidence>
<name>A0A9Q0N2J9_9DIPT</name>
<evidence type="ECO:0000256" key="2">
    <source>
        <dbReference type="ARBA" id="ARBA00004906"/>
    </source>
</evidence>
<organism evidence="14 15">
    <name type="scientific">Pseudolycoriella hygida</name>
    <dbReference type="NCBI Taxonomy" id="35572"/>
    <lineage>
        <taxon>Eukaryota</taxon>
        <taxon>Metazoa</taxon>
        <taxon>Ecdysozoa</taxon>
        <taxon>Arthropoda</taxon>
        <taxon>Hexapoda</taxon>
        <taxon>Insecta</taxon>
        <taxon>Pterygota</taxon>
        <taxon>Neoptera</taxon>
        <taxon>Endopterygota</taxon>
        <taxon>Diptera</taxon>
        <taxon>Nematocera</taxon>
        <taxon>Sciaroidea</taxon>
        <taxon>Sciaridae</taxon>
        <taxon>Pseudolycoriella</taxon>
    </lineage>
</organism>
<dbReference type="InterPro" id="IPR052088">
    <property type="entry name" value="E3_ubiquitin-ligase_SINA"/>
</dbReference>
<dbReference type="PANTHER" id="PTHR10315:SF117">
    <property type="entry name" value="RING-TYPE E3 UBIQUITIN TRANSFERASE"/>
    <property type="match status" value="1"/>
</dbReference>
<dbReference type="PROSITE" id="PS51081">
    <property type="entry name" value="ZF_SIAH"/>
    <property type="match status" value="1"/>
</dbReference>
<feature type="domain" description="SIAH-type" evidence="13">
    <location>
        <begin position="82"/>
        <end position="145"/>
    </location>
</feature>
<dbReference type="OrthoDB" id="6677380at2759"/>
<dbReference type="SUPFAM" id="SSF57850">
    <property type="entry name" value="RING/U-box"/>
    <property type="match status" value="1"/>
</dbReference>
<keyword evidence="5" id="KW-0808">Transferase</keyword>
<dbReference type="PROSITE" id="PS50089">
    <property type="entry name" value="ZF_RING_2"/>
    <property type="match status" value="1"/>
</dbReference>
<dbReference type="SUPFAM" id="SSF49599">
    <property type="entry name" value="TRAF domain-like"/>
    <property type="match status" value="1"/>
</dbReference>
<dbReference type="Proteomes" id="UP001151699">
    <property type="component" value="Chromosome B"/>
</dbReference>
<dbReference type="GO" id="GO:0005737">
    <property type="term" value="C:cytoplasm"/>
    <property type="evidence" value="ECO:0007669"/>
    <property type="project" value="TreeGrafter"/>
</dbReference>
<feature type="domain" description="RING-type" evidence="12">
    <location>
        <begin position="27"/>
        <end position="62"/>
    </location>
</feature>
<sequence>MKMETEETDHKTAELTLAAVAMQYVNCPVCFSTMKPPIYQCYNGHLTCFNCIDKIDKCSECRVELPNKPKIRNIVLENICSNLPVDCENKADGCNAKLKAEFLKNHLQTCPYTPFNFCQNILGLKNCKLPVNVLDLLSHLEMCHSVASVNKNSLKIVLNFPVFPVRENLVFFEPLVITSMKIPILIRCIGFEGYISFTGLALSNCTEQQNIRLKFRVGQKSKKHAMEWSGCVHPYRTFTKINFSNSFRIPVDFLKELSQESDISGNQEVTPIYVFIWEESIFSHENEIHEEVHLFKQDSQQNPPSLKAPSPLPHSLSLQDVSPDVSSLLGTPEKSPGLRDLNLTSESIQEYLT</sequence>
<evidence type="ECO:0000313" key="14">
    <source>
        <dbReference type="EMBL" id="KAJ6642226.1"/>
    </source>
</evidence>
<keyword evidence="9" id="KW-0862">Zinc</keyword>
<dbReference type="CDD" id="cd16571">
    <property type="entry name" value="RING-HC_SIAHs"/>
    <property type="match status" value="1"/>
</dbReference>
<comment type="pathway">
    <text evidence="2">Protein modification; protein ubiquitination.</text>
</comment>
<evidence type="ECO:0000256" key="4">
    <source>
        <dbReference type="ARBA" id="ARBA00012483"/>
    </source>
</evidence>
<dbReference type="InterPro" id="IPR001841">
    <property type="entry name" value="Znf_RING"/>
</dbReference>
<reference evidence="14" key="1">
    <citation type="submission" date="2022-07" db="EMBL/GenBank/DDBJ databases">
        <authorList>
            <person name="Trinca V."/>
            <person name="Uliana J.V.C."/>
            <person name="Torres T.T."/>
            <person name="Ward R.J."/>
            <person name="Monesi N."/>
        </authorList>
    </citation>
    <scope>NUCLEOTIDE SEQUENCE</scope>
    <source>
        <strain evidence="14">HSMRA1968</strain>
        <tissue evidence="14">Whole embryos</tissue>
    </source>
</reference>
<evidence type="ECO:0000256" key="8">
    <source>
        <dbReference type="ARBA" id="ARBA00022786"/>
    </source>
</evidence>
<keyword evidence="7 10" id="KW-0863">Zinc-finger</keyword>
<dbReference type="InterPro" id="IPR013083">
    <property type="entry name" value="Znf_RING/FYVE/PHD"/>
</dbReference>
<comment type="caution">
    <text evidence="14">The sequence shown here is derived from an EMBL/GenBank/DDBJ whole genome shotgun (WGS) entry which is preliminary data.</text>
</comment>
<accession>A0A9Q0N2J9</accession>
<evidence type="ECO:0000259" key="12">
    <source>
        <dbReference type="PROSITE" id="PS50089"/>
    </source>
</evidence>
<dbReference type="InterPro" id="IPR013010">
    <property type="entry name" value="Znf_SIAH"/>
</dbReference>
<dbReference type="GO" id="GO:0061630">
    <property type="term" value="F:ubiquitin protein ligase activity"/>
    <property type="evidence" value="ECO:0007669"/>
    <property type="project" value="UniProtKB-EC"/>
</dbReference>
<evidence type="ECO:0000259" key="13">
    <source>
        <dbReference type="PROSITE" id="PS51081"/>
    </source>
</evidence>
<dbReference type="GO" id="GO:0008270">
    <property type="term" value="F:zinc ion binding"/>
    <property type="evidence" value="ECO:0007669"/>
    <property type="project" value="UniProtKB-KW"/>
</dbReference>